<reference evidence="1" key="1">
    <citation type="submission" date="2023-05" db="EMBL/GenBank/DDBJ databases">
        <authorList>
            <person name="Zhang X."/>
        </authorList>
    </citation>
    <scope>NUCLEOTIDE SEQUENCE</scope>
    <source>
        <strain evidence="1">BD1B2-1</strain>
    </source>
</reference>
<dbReference type="Pfam" id="PF13489">
    <property type="entry name" value="Methyltransf_23"/>
    <property type="match status" value="1"/>
</dbReference>
<organism evidence="1 2">
    <name type="scientific">Xanthocytophaga agilis</name>
    <dbReference type="NCBI Taxonomy" id="3048010"/>
    <lineage>
        <taxon>Bacteria</taxon>
        <taxon>Pseudomonadati</taxon>
        <taxon>Bacteroidota</taxon>
        <taxon>Cytophagia</taxon>
        <taxon>Cytophagales</taxon>
        <taxon>Rhodocytophagaceae</taxon>
        <taxon>Xanthocytophaga</taxon>
    </lineage>
</organism>
<dbReference type="CDD" id="cd02440">
    <property type="entry name" value="AdoMet_MTases"/>
    <property type="match status" value="1"/>
</dbReference>
<sequence>MTNEFVYTGDDVLDVMSKFAVKRNKAVESLITTSFNLDKLTSQVKLLEFGAGRGEFINRFRNKQYIQTLATDLDEDYCLKLSQNHTAFHTLDELPYPVNFIFAIDVLEHIEDDLAILKQMHQSLTSGGKIFIYVPARQELYSQFDKQIGHFRRYHLKDLKNKALQAGFTIDSLRYHDFLGYFAAYYNKFFFKENDTLNSKAVSIYDTYLVPVSNVIEKLLVKPFIGKDLLLVASK</sequence>
<dbReference type="Gene3D" id="3.40.50.150">
    <property type="entry name" value="Vaccinia Virus protein VP39"/>
    <property type="match status" value="1"/>
</dbReference>
<gene>
    <name evidence="1" type="ORF">QNI22_23665</name>
</gene>
<proteinExistence type="predicted"/>
<keyword evidence="1" id="KW-0489">Methyltransferase</keyword>
<name>A0AAE3R4D5_9BACT</name>
<evidence type="ECO:0000313" key="2">
    <source>
        <dbReference type="Proteomes" id="UP001232063"/>
    </source>
</evidence>
<dbReference type="InterPro" id="IPR029063">
    <property type="entry name" value="SAM-dependent_MTases_sf"/>
</dbReference>
<dbReference type="Proteomes" id="UP001232063">
    <property type="component" value="Unassembled WGS sequence"/>
</dbReference>
<dbReference type="SUPFAM" id="SSF53335">
    <property type="entry name" value="S-adenosyl-L-methionine-dependent methyltransferases"/>
    <property type="match status" value="1"/>
</dbReference>
<evidence type="ECO:0000313" key="1">
    <source>
        <dbReference type="EMBL" id="MDJ1503681.1"/>
    </source>
</evidence>
<dbReference type="GO" id="GO:0032259">
    <property type="term" value="P:methylation"/>
    <property type="evidence" value="ECO:0007669"/>
    <property type="project" value="UniProtKB-KW"/>
</dbReference>
<dbReference type="AlphaFoldDB" id="A0AAE3R4D5"/>
<dbReference type="GO" id="GO:0008168">
    <property type="term" value="F:methyltransferase activity"/>
    <property type="evidence" value="ECO:0007669"/>
    <property type="project" value="UniProtKB-KW"/>
</dbReference>
<dbReference type="EC" id="2.1.1.-" evidence="1"/>
<protein>
    <submittedName>
        <fullName evidence="1">Class I SAM-dependent methyltransferase</fullName>
        <ecNumber evidence="1">2.1.1.-</ecNumber>
    </submittedName>
</protein>
<accession>A0AAE3R4D5</accession>
<keyword evidence="2" id="KW-1185">Reference proteome</keyword>
<dbReference type="EMBL" id="JASJOU010000009">
    <property type="protein sequence ID" value="MDJ1503681.1"/>
    <property type="molecule type" value="Genomic_DNA"/>
</dbReference>
<comment type="caution">
    <text evidence="1">The sequence shown here is derived from an EMBL/GenBank/DDBJ whole genome shotgun (WGS) entry which is preliminary data.</text>
</comment>
<keyword evidence="1" id="KW-0808">Transferase</keyword>
<dbReference type="RefSeq" id="WP_314514296.1">
    <property type="nucleotide sequence ID" value="NZ_JASJOU010000009.1"/>
</dbReference>